<evidence type="ECO:0000313" key="3">
    <source>
        <dbReference type="EMBL" id="GJU02250.1"/>
    </source>
</evidence>
<dbReference type="InterPro" id="IPR056924">
    <property type="entry name" value="SH3_Tf2-1"/>
</dbReference>
<organism evidence="3 4">
    <name type="scientific">Tanacetum coccineum</name>
    <dbReference type="NCBI Taxonomy" id="301880"/>
    <lineage>
        <taxon>Eukaryota</taxon>
        <taxon>Viridiplantae</taxon>
        <taxon>Streptophyta</taxon>
        <taxon>Embryophyta</taxon>
        <taxon>Tracheophyta</taxon>
        <taxon>Spermatophyta</taxon>
        <taxon>Magnoliopsida</taxon>
        <taxon>eudicotyledons</taxon>
        <taxon>Gunneridae</taxon>
        <taxon>Pentapetalae</taxon>
        <taxon>asterids</taxon>
        <taxon>campanulids</taxon>
        <taxon>Asterales</taxon>
        <taxon>Asteraceae</taxon>
        <taxon>Asteroideae</taxon>
        <taxon>Anthemideae</taxon>
        <taxon>Anthemidinae</taxon>
        <taxon>Tanacetum</taxon>
    </lineage>
</organism>
<reference evidence="3" key="2">
    <citation type="submission" date="2022-01" db="EMBL/GenBank/DDBJ databases">
        <authorList>
            <person name="Yamashiro T."/>
            <person name="Shiraishi A."/>
            <person name="Satake H."/>
            <person name="Nakayama K."/>
        </authorList>
    </citation>
    <scope>NUCLEOTIDE SEQUENCE</scope>
</reference>
<feature type="region of interest" description="Disordered" evidence="1">
    <location>
        <begin position="193"/>
        <end position="217"/>
    </location>
</feature>
<keyword evidence="4" id="KW-1185">Reference proteome</keyword>
<dbReference type="Pfam" id="PF24626">
    <property type="entry name" value="SH3_Tf2-1"/>
    <property type="match status" value="1"/>
</dbReference>
<comment type="caution">
    <text evidence="3">The sequence shown here is derived from an EMBL/GenBank/DDBJ whole genome shotgun (WGS) entry which is preliminary data.</text>
</comment>
<evidence type="ECO:0000313" key="4">
    <source>
        <dbReference type="Proteomes" id="UP001151760"/>
    </source>
</evidence>
<protein>
    <recommendedName>
        <fullName evidence="2">Tf2-1-like SH3-like domain-containing protein</fullName>
    </recommendedName>
</protein>
<dbReference type="EMBL" id="BQNB010021040">
    <property type="protein sequence ID" value="GJU02250.1"/>
    <property type="molecule type" value="Genomic_DNA"/>
</dbReference>
<proteinExistence type="predicted"/>
<name>A0ABQ5IPS2_9ASTR</name>
<feature type="compositionally biased region" description="Polar residues" evidence="1">
    <location>
        <begin position="200"/>
        <end position="217"/>
    </location>
</feature>
<evidence type="ECO:0000256" key="1">
    <source>
        <dbReference type="SAM" id="MobiDB-lite"/>
    </source>
</evidence>
<accession>A0ABQ5IPS2</accession>
<sequence length="300" mass="34333">MFKGDRIRIRGTLLGEMVQQAMGERKIELGMPMQNSDYFKDKMLLMQAQENGAVLDEEELLFLADECDAFDLDVDDEPTSYADMGNSNVIPYEQYLMVNDVLVIPSSASSVPNDAYVLHDNDTFVPSDPLATELNIYKEQVAIYEQHAKFELTEREQQMDDQMRILIQDHLLKQRAEDLKANAPPLLVLPPATVYPPNTDPSNASNHKSSKYWSDNPLSNLPPKELRRCETEVGPFKVLEQVESVAYKLKLPQELSRVYNMFHVSNLKKYYPDDPLVVPLEGLHVDEKLHFVEKPVEIMD</sequence>
<reference evidence="3" key="1">
    <citation type="journal article" date="2022" name="Int. J. Mol. Sci.">
        <title>Draft Genome of Tanacetum Coccineum: Genomic Comparison of Closely Related Tanacetum-Family Plants.</title>
        <authorList>
            <person name="Yamashiro T."/>
            <person name="Shiraishi A."/>
            <person name="Nakayama K."/>
            <person name="Satake H."/>
        </authorList>
    </citation>
    <scope>NUCLEOTIDE SEQUENCE</scope>
</reference>
<evidence type="ECO:0000259" key="2">
    <source>
        <dbReference type="Pfam" id="PF24626"/>
    </source>
</evidence>
<dbReference type="PANTHER" id="PTHR46148:SF59">
    <property type="entry name" value="NUCLEOTIDYLTRANSFERASE, RIBONUCLEASE H"/>
    <property type="match status" value="1"/>
</dbReference>
<dbReference type="PANTHER" id="PTHR46148">
    <property type="entry name" value="CHROMO DOMAIN-CONTAINING PROTEIN"/>
    <property type="match status" value="1"/>
</dbReference>
<feature type="domain" description="Tf2-1-like SH3-like" evidence="2">
    <location>
        <begin position="232"/>
        <end position="271"/>
    </location>
</feature>
<dbReference type="Proteomes" id="UP001151760">
    <property type="component" value="Unassembled WGS sequence"/>
</dbReference>
<gene>
    <name evidence="3" type="ORF">Tco_1112588</name>
</gene>